<reference evidence="4" key="1">
    <citation type="submission" date="2016-11" db="UniProtKB">
        <authorList>
            <consortium name="WormBaseParasite"/>
        </authorList>
    </citation>
    <scope>IDENTIFICATION</scope>
</reference>
<evidence type="ECO:0000256" key="2">
    <source>
        <dbReference type="SAM" id="SignalP"/>
    </source>
</evidence>
<evidence type="ECO:0000313" key="4">
    <source>
        <dbReference type="WBParaSite" id="Csp11.Scaffold622.g6224.t1"/>
    </source>
</evidence>
<feature type="signal peptide" evidence="2">
    <location>
        <begin position="1"/>
        <end position="16"/>
    </location>
</feature>
<evidence type="ECO:0000256" key="1">
    <source>
        <dbReference type="SAM" id="Phobius"/>
    </source>
</evidence>
<name>A0A1I7TIC6_9PELO</name>
<feature type="chain" id="PRO_5009307582" evidence="2">
    <location>
        <begin position="17"/>
        <end position="99"/>
    </location>
</feature>
<organism evidence="3 4">
    <name type="scientific">Caenorhabditis tropicalis</name>
    <dbReference type="NCBI Taxonomy" id="1561998"/>
    <lineage>
        <taxon>Eukaryota</taxon>
        <taxon>Metazoa</taxon>
        <taxon>Ecdysozoa</taxon>
        <taxon>Nematoda</taxon>
        <taxon>Chromadorea</taxon>
        <taxon>Rhabditida</taxon>
        <taxon>Rhabditina</taxon>
        <taxon>Rhabditomorpha</taxon>
        <taxon>Rhabditoidea</taxon>
        <taxon>Rhabditidae</taxon>
        <taxon>Peloderinae</taxon>
        <taxon>Caenorhabditis</taxon>
    </lineage>
</organism>
<feature type="transmembrane region" description="Helical" evidence="1">
    <location>
        <begin position="53"/>
        <end position="75"/>
    </location>
</feature>
<sequence>MKTFFAILLMVVFTQAQTFDPNPPAFSELLALKPPTATTIDPKYEFSVSSTQIFSLVAVIIMILAITGCALRCIYSSIISHREHDMKLSQDEDTLLYEV</sequence>
<keyword evidence="1" id="KW-0812">Transmembrane</keyword>
<dbReference type="WBParaSite" id="Csp11.Scaffold622.g6224.t1">
    <property type="protein sequence ID" value="Csp11.Scaffold622.g6224.t1"/>
    <property type="gene ID" value="Csp11.Scaffold622.g6224"/>
</dbReference>
<dbReference type="AlphaFoldDB" id="A0A1I7TIC6"/>
<proteinExistence type="predicted"/>
<dbReference type="Proteomes" id="UP000095282">
    <property type="component" value="Unplaced"/>
</dbReference>
<keyword evidence="3" id="KW-1185">Reference proteome</keyword>
<keyword evidence="1" id="KW-0472">Membrane</keyword>
<accession>A0A1I7TIC6</accession>
<evidence type="ECO:0000313" key="3">
    <source>
        <dbReference type="Proteomes" id="UP000095282"/>
    </source>
</evidence>
<keyword evidence="2" id="KW-0732">Signal</keyword>
<protein>
    <submittedName>
        <fullName evidence="4">Col_cuticle_N domain-containing protein</fullName>
    </submittedName>
</protein>
<keyword evidence="1" id="KW-1133">Transmembrane helix</keyword>